<dbReference type="Proteomes" id="UP000821845">
    <property type="component" value="Chromosome 6"/>
</dbReference>
<sequence length="77" mass="8980">MGRLLEKNPYNKAEAKASFKEFSEAYEVLPGEFKRPQFDLHDRGGQDTGHHADFVSSWGVNAHNTWRRLRLHTSRPR</sequence>
<organism evidence="1 2">
    <name type="scientific">Hyalomma asiaticum</name>
    <name type="common">Tick</name>
    <dbReference type="NCBI Taxonomy" id="266040"/>
    <lineage>
        <taxon>Eukaryota</taxon>
        <taxon>Metazoa</taxon>
        <taxon>Ecdysozoa</taxon>
        <taxon>Arthropoda</taxon>
        <taxon>Chelicerata</taxon>
        <taxon>Arachnida</taxon>
        <taxon>Acari</taxon>
        <taxon>Parasitiformes</taxon>
        <taxon>Ixodida</taxon>
        <taxon>Ixodoidea</taxon>
        <taxon>Ixodidae</taxon>
        <taxon>Hyalomminae</taxon>
        <taxon>Hyalomma</taxon>
    </lineage>
</organism>
<evidence type="ECO:0000313" key="1">
    <source>
        <dbReference type="EMBL" id="KAH6927928.1"/>
    </source>
</evidence>
<protein>
    <submittedName>
        <fullName evidence="1">Uncharacterized protein</fullName>
    </submittedName>
</protein>
<name>A0ACB7RZ84_HYAAI</name>
<comment type="caution">
    <text evidence="1">The sequence shown here is derived from an EMBL/GenBank/DDBJ whole genome shotgun (WGS) entry which is preliminary data.</text>
</comment>
<dbReference type="EMBL" id="CM023486">
    <property type="protein sequence ID" value="KAH6927928.1"/>
    <property type="molecule type" value="Genomic_DNA"/>
</dbReference>
<accession>A0ACB7RZ84</accession>
<keyword evidence="2" id="KW-1185">Reference proteome</keyword>
<proteinExistence type="predicted"/>
<evidence type="ECO:0000313" key="2">
    <source>
        <dbReference type="Proteomes" id="UP000821845"/>
    </source>
</evidence>
<reference evidence="1" key="1">
    <citation type="submission" date="2020-05" db="EMBL/GenBank/DDBJ databases">
        <title>Large-scale comparative analyses of tick genomes elucidate their genetic diversity and vector capacities.</title>
        <authorList>
            <person name="Jia N."/>
            <person name="Wang J."/>
            <person name="Shi W."/>
            <person name="Du L."/>
            <person name="Sun Y."/>
            <person name="Zhan W."/>
            <person name="Jiang J."/>
            <person name="Wang Q."/>
            <person name="Zhang B."/>
            <person name="Ji P."/>
            <person name="Sakyi L.B."/>
            <person name="Cui X."/>
            <person name="Yuan T."/>
            <person name="Jiang B."/>
            <person name="Yang W."/>
            <person name="Lam T.T.-Y."/>
            <person name="Chang Q."/>
            <person name="Ding S."/>
            <person name="Wang X."/>
            <person name="Zhu J."/>
            <person name="Ruan X."/>
            <person name="Zhao L."/>
            <person name="Wei J."/>
            <person name="Que T."/>
            <person name="Du C."/>
            <person name="Cheng J."/>
            <person name="Dai P."/>
            <person name="Han X."/>
            <person name="Huang E."/>
            <person name="Gao Y."/>
            <person name="Liu J."/>
            <person name="Shao H."/>
            <person name="Ye R."/>
            <person name="Li L."/>
            <person name="Wei W."/>
            <person name="Wang X."/>
            <person name="Wang C."/>
            <person name="Yang T."/>
            <person name="Huo Q."/>
            <person name="Li W."/>
            <person name="Guo W."/>
            <person name="Chen H."/>
            <person name="Zhou L."/>
            <person name="Ni X."/>
            <person name="Tian J."/>
            <person name="Zhou Y."/>
            <person name="Sheng Y."/>
            <person name="Liu T."/>
            <person name="Pan Y."/>
            <person name="Xia L."/>
            <person name="Li J."/>
            <person name="Zhao F."/>
            <person name="Cao W."/>
        </authorList>
    </citation>
    <scope>NUCLEOTIDE SEQUENCE</scope>
    <source>
        <strain evidence="1">Hyas-2018</strain>
    </source>
</reference>
<gene>
    <name evidence="1" type="ORF">HPB50_009971</name>
</gene>